<proteinExistence type="predicted"/>
<reference evidence="1" key="1">
    <citation type="submission" date="2021-02" db="EMBL/GenBank/DDBJ databases">
        <authorList>
            <consortium name="DOE Joint Genome Institute"/>
            <person name="Ahrendt S."/>
            <person name="Looney B.P."/>
            <person name="Miyauchi S."/>
            <person name="Morin E."/>
            <person name="Drula E."/>
            <person name="Courty P.E."/>
            <person name="Chicoki N."/>
            <person name="Fauchery L."/>
            <person name="Kohler A."/>
            <person name="Kuo A."/>
            <person name="Labutti K."/>
            <person name="Pangilinan J."/>
            <person name="Lipzen A."/>
            <person name="Riley R."/>
            <person name="Andreopoulos W."/>
            <person name="He G."/>
            <person name="Johnson J."/>
            <person name="Barry K.W."/>
            <person name="Grigoriev I.V."/>
            <person name="Nagy L."/>
            <person name="Hibbett D."/>
            <person name="Henrissat B."/>
            <person name="Matheny P.B."/>
            <person name="Labbe J."/>
            <person name="Martin F."/>
        </authorList>
    </citation>
    <scope>NUCLEOTIDE SEQUENCE</scope>
    <source>
        <strain evidence="1">FP105234-sp</strain>
    </source>
</reference>
<evidence type="ECO:0000313" key="1">
    <source>
        <dbReference type="EMBL" id="KAI0041423.1"/>
    </source>
</evidence>
<dbReference type="Proteomes" id="UP000814033">
    <property type="component" value="Unassembled WGS sequence"/>
</dbReference>
<protein>
    <submittedName>
        <fullName evidence="1">Uncharacterized protein</fullName>
    </submittedName>
</protein>
<reference evidence="1" key="2">
    <citation type="journal article" date="2022" name="New Phytol.">
        <title>Evolutionary transition to the ectomycorrhizal habit in the genomes of a hyperdiverse lineage of mushroom-forming fungi.</title>
        <authorList>
            <person name="Looney B."/>
            <person name="Miyauchi S."/>
            <person name="Morin E."/>
            <person name="Drula E."/>
            <person name="Courty P.E."/>
            <person name="Kohler A."/>
            <person name="Kuo A."/>
            <person name="LaButti K."/>
            <person name="Pangilinan J."/>
            <person name="Lipzen A."/>
            <person name="Riley R."/>
            <person name="Andreopoulos W."/>
            <person name="He G."/>
            <person name="Johnson J."/>
            <person name="Nolan M."/>
            <person name="Tritt A."/>
            <person name="Barry K.W."/>
            <person name="Grigoriev I.V."/>
            <person name="Nagy L.G."/>
            <person name="Hibbett D."/>
            <person name="Henrissat B."/>
            <person name="Matheny P.B."/>
            <person name="Labbe J."/>
            <person name="Martin F.M."/>
        </authorList>
    </citation>
    <scope>NUCLEOTIDE SEQUENCE</scope>
    <source>
        <strain evidence="1">FP105234-sp</strain>
    </source>
</reference>
<sequence length="134" mass="15047">MRWLDHSPKGAPMRYKRSVLFALTARKPFCVACSGPWLCPLVASGGEPRSNEMLTVPVNKIGSVCQMIHASIAHARAHRNRNEAVMISALAIAQLFNGTFLPRRRLPEPSSSSRRECIVLQRLPCVSYSFCFYR</sequence>
<name>A0ACB8RCW4_9AGAM</name>
<gene>
    <name evidence="1" type="ORF">FA95DRAFT_696055</name>
</gene>
<comment type="caution">
    <text evidence="1">The sequence shown here is derived from an EMBL/GenBank/DDBJ whole genome shotgun (WGS) entry which is preliminary data.</text>
</comment>
<keyword evidence="2" id="KW-1185">Reference proteome</keyword>
<dbReference type="EMBL" id="MU276124">
    <property type="protein sequence ID" value="KAI0041423.1"/>
    <property type="molecule type" value="Genomic_DNA"/>
</dbReference>
<organism evidence="1 2">
    <name type="scientific">Auriscalpium vulgare</name>
    <dbReference type="NCBI Taxonomy" id="40419"/>
    <lineage>
        <taxon>Eukaryota</taxon>
        <taxon>Fungi</taxon>
        <taxon>Dikarya</taxon>
        <taxon>Basidiomycota</taxon>
        <taxon>Agaricomycotina</taxon>
        <taxon>Agaricomycetes</taxon>
        <taxon>Russulales</taxon>
        <taxon>Auriscalpiaceae</taxon>
        <taxon>Auriscalpium</taxon>
    </lineage>
</organism>
<accession>A0ACB8RCW4</accession>
<evidence type="ECO:0000313" key="2">
    <source>
        <dbReference type="Proteomes" id="UP000814033"/>
    </source>
</evidence>